<organism evidence="2 3">
    <name type="scientific">Bacillus songklensis</name>
    <dbReference type="NCBI Taxonomy" id="1069116"/>
    <lineage>
        <taxon>Bacteria</taxon>
        <taxon>Bacillati</taxon>
        <taxon>Bacillota</taxon>
        <taxon>Bacilli</taxon>
        <taxon>Bacillales</taxon>
        <taxon>Bacillaceae</taxon>
        <taxon>Bacillus</taxon>
    </lineage>
</organism>
<dbReference type="InterPro" id="IPR000182">
    <property type="entry name" value="GNAT_dom"/>
</dbReference>
<gene>
    <name evidence="2" type="ORF">ACFOU2_23035</name>
</gene>
<keyword evidence="2" id="KW-0808">Transferase</keyword>
<reference evidence="3" key="1">
    <citation type="journal article" date="2019" name="Int. J. Syst. Evol. Microbiol.">
        <title>The Global Catalogue of Microorganisms (GCM) 10K type strain sequencing project: providing services to taxonomists for standard genome sequencing and annotation.</title>
        <authorList>
            <consortium name="The Broad Institute Genomics Platform"/>
            <consortium name="The Broad Institute Genome Sequencing Center for Infectious Disease"/>
            <person name="Wu L."/>
            <person name="Ma J."/>
        </authorList>
    </citation>
    <scope>NUCLEOTIDE SEQUENCE [LARGE SCALE GENOMIC DNA]</scope>
    <source>
        <strain evidence="3">CCUG 61889</strain>
    </source>
</reference>
<dbReference type="Gene3D" id="3.40.630.30">
    <property type="match status" value="1"/>
</dbReference>
<dbReference type="PANTHER" id="PTHR43415">
    <property type="entry name" value="SPERMIDINE N(1)-ACETYLTRANSFERASE"/>
    <property type="match status" value="1"/>
</dbReference>
<dbReference type="EC" id="2.3.-.-" evidence="2"/>
<dbReference type="Proteomes" id="UP001595752">
    <property type="component" value="Unassembled WGS sequence"/>
</dbReference>
<evidence type="ECO:0000313" key="3">
    <source>
        <dbReference type="Proteomes" id="UP001595752"/>
    </source>
</evidence>
<keyword evidence="2" id="KW-0012">Acyltransferase</keyword>
<proteinExistence type="predicted"/>
<protein>
    <submittedName>
        <fullName evidence="2">GNAT family N-acetyltransferase</fullName>
        <ecNumber evidence="2">2.3.-.-</ecNumber>
    </submittedName>
</protein>
<dbReference type="SUPFAM" id="SSF55729">
    <property type="entry name" value="Acyl-CoA N-acyltransferases (Nat)"/>
    <property type="match status" value="1"/>
</dbReference>
<sequence>MIKLRYFEKEDFDKMILWSPAEEFLVQWSGNTFTYPLTVEQLEAYLNKSNVEGAEQFVFSVLDAETDEMIGHISLAKIDYKNRSGRIGRVLIGNEKYRNKGIGKQMMKEILSFGFDKLNLHRMTLGVYDFNERAIRTYEQIGLVREGLLREVQKVKNQYWNCIEMSMLEHEWKQR</sequence>
<feature type="domain" description="N-acetyltransferase" evidence="1">
    <location>
        <begin position="2"/>
        <end position="170"/>
    </location>
</feature>
<dbReference type="PROSITE" id="PS51186">
    <property type="entry name" value="GNAT"/>
    <property type="match status" value="1"/>
</dbReference>
<dbReference type="PANTHER" id="PTHR43415:SF5">
    <property type="entry name" value="ACETYLTRANSFERASE"/>
    <property type="match status" value="1"/>
</dbReference>
<dbReference type="InterPro" id="IPR016181">
    <property type="entry name" value="Acyl_CoA_acyltransferase"/>
</dbReference>
<dbReference type="CDD" id="cd04301">
    <property type="entry name" value="NAT_SF"/>
    <property type="match status" value="1"/>
</dbReference>
<name>A0ABV8BA41_9BACI</name>
<dbReference type="Pfam" id="PF13302">
    <property type="entry name" value="Acetyltransf_3"/>
    <property type="match status" value="1"/>
</dbReference>
<dbReference type="GO" id="GO:0016746">
    <property type="term" value="F:acyltransferase activity"/>
    <property type="evidence" value="ECO:0007669"/>
    <property type="project" value="UniProtKB-KW"/>
</dbReference>
<evidence type="ECO:0000313" key="2">
    <source>
        <dbReference type="EMBL" id="MFC3886204.1"/>
    </source>
</evidence>
<comment type="caution">
    <text evidence="2">The sequence shown here is derived from an EMBL/GenBank/DDBJ whole genome shotgun (WGS) entry which is preliminary data.</text>
</comment>
<dbReference type="RefSeq" id="WP_377918573.1">
    <property type="nucleotide sequence ID" value="NZ_JBHRZT010000072.1"/>
</dbReference>
<dbReference type="EMBL" id="JBHRZT010000072">
    <property type="protein sequence ID" value="MFC3886204.1"/>
    <property type="molecule type" value="Genomic_DNA"/>
</dbReference>
<keyword evidence="3" id="KW-1185">Reference proteome</keyword>
<accession>A0ABV8BA41</accession>
<evidence type="ECO:0000259" key="1">
    <source>
        <dbReference type="PROSITE" id="PS51186"/>
    </source>
</evidence>